<feature type="chain" id="PRO_5032970895" evidence="3">
    <location>
        <begin position="28"/>
        <end position="472"/>
    </location>
</feature>
<accession>A0A812PVB7</accession>
<dbReference type="SUPFAM" id="SSF57414">
    <property type="entry name" value="Hairpin loop containing domain-like"/>
    <property type="match status" value="1"/>
</dbReference>
<organism evidence="5 6">
    <name type="scientific">Symbiodinium natans</name>
    <dbReference type="NCBI Taxonomy" id="878477"/>
    <lineage>
        <taxon>Eukaryota</taxon>
        <taxon>Sar</taxon>
        <taxon>Alveolata</taxon>
        <taxon>Dinophyceae</taxon>
        <taxon>Suessiales</taxon>
        <taxon>Symbiodiniaceae</taxon>
        <taxon>Symbiodinium</taxon>
    </lineage>
</organism>
<proteinExistence type="predicted"/>
<comment type="caution">
    <text evidence="5">The sequence shown here is derived from an EMBL/GenBank/DDBJ whole genome shotgun (WGS) entry which is preliminary data.</text>
</comment>
<gene>
    <name evidence="5" type="primary">OLA1</name>
    <name evidence="5" type="ORF">SNAT2548_LOCUS18280</name>
</gene>
<evidence type="ECO:0000256" key="3">
    <source>
        <dbReference type="SAM" id="SignalP"/>
    </source>
</evidence>
<reference evidence="5" key="1">
    <citation type="submission" date="2021-02" db="EMBL/GenBank/DDBJ databases">
        <authorList>
            <person name="Dougan E. K."/>
            <person name="Rhodes N."/>
            <person name="Thang M."/>
            <person name="Chan C."/>
        </authorList>
    </citation>
    <scope>NUCLEOTIDE SEQUENCE</scope>
</reference>
<keyword evidence="1" id="KW-0677">Repeat</keyword>
<dbReference type="EMBL" id="CAJNDS010002140">
    <property type="protein sequence ID" value="CAE7348148.1"/>
    <property type="molecule type" value="Genomic_DNA"/>
</dbReference>
<evidence type="ECO:0000313" key="6">
    <source>
        <dbReference type="Proteomes" id="UP000604046"/>
    </source>
</evidence>
<dbReference type="GO" id="GO:0006508">
    <property type="term" value="P:proteolysis"/>
    <property type="evidence" value="ECO:0007669"/>
    <property type="project" value="InterPro"/>
</dbReference>
<dbReference type="SUPFAM" id="SSF51197">
    <property type="entry name" value="Clavaminate synthase-like"/>
    <property type="match status" value="1"/>
</dbReference>
<evidence type="ECO:0000259" key="4">
    <source>
        <dbReference type="SMART" id="SM00223"/>
    </source>
</evidence>
<evidence type="ECO:0000256" key="2">
    <source>
        <dbReference type="ARBA" id="ARBA00023157"/>
    </source>
</evidence>
<evidence type="ECO:0000313" key="5">
    <source>
        <dbReference type="EMBL" id="CAE7348148.1"/>
    </source>
</evidence>
<keyword evidence="3" id="KW-0732">Signal</keyword>
<dbReference type="Gene3D" id="2.60.120.620">
    <property type="entry name" value="q2cbj1_9rhob like domain"/>
    <property type="match status" value="1"/>
</dbReference>
<dbReference type="Pfam" id="PF05721">
    <property type="entry name" value="PhyH"/>
    <property type="match status" value="1"/>
</dbReference>
<evidence type="ECO:0000256" key="1">
    <source>
        <dbReference type="ARBA" id="ARBA00022737"/>
    </source>
</evidence>
<dbReference type="InterPro" id="IPR008775">
    <property type="entry name" value="Phytyl_CoA_dOase-like"/>
</dbReference>
<name>A0A812PVB7_9DINO</name>
<dbReference type="SMART" id="SM00223">
    <property type="entry name" value="APPLE"/>
    <property type="match status" value="1"/>
</dbReference>
<dbReference type="OrthoDB" id="407832at2759"/>
<keyword evidence="6" id="KW-1185">Reference proteome</keyword>
<dbReference type="Proteomes" id="UP000604046">
    <property type="component" value="Unassembled WGS sequence"/>
</dbReference>
<feature type="signal peptide" evidence="3">
    <location>
        <begin position="1"/>
        <end position="27"/>
    </location>
</feature>
<dbReference type="InterPro" id="IPR000177">
    <property type="entry name" value="Apple"/>
</dbReference>
<protein>
    <submittedName>
        <fullName evidence="5">OLA1 protein</fullName>
    </submittedName>
</protein>
<feature type="domain" description="Apple" evidence="4">
    <location>
        <begin position="66"/>
        <end position="144"/>
    </location>
</feature>
<keyword evidence="2" id="KW-1015">Disulfide bond</keyword>
<sequence>MSSKSRLRLLSVVAGVVYQWLLTCVAASPDPRCPETSCCQRDDGACWRHGLWTRAYCCALGGAADCYRWGEDSPGGDVAVHSAHSGVQCRHICQAHETCAYWTYIVNAPQVPENLRGRCFLKSESAVANRGVAHPFVVSGERLCQHFGEGLSFAAARERIGLQTPTWRTSVGVTEGRAAMLPGSGTEHWFREAAKALEEVGFVVILDAMPDAQTAGLLQTAKQVAEKMLALDPERLGNRGPRRYSFGGASRTLHLMHIPGWEHLLDNEPVNRLLSAYYSDGFLACGGGGDFVLGGTSTYQSLHLDVGGPVHGLEKAPAIGVNFALEDISCADAPIRAVPYSHLNATEPPDLVSEPQEMKDALLCPLPRGSALVRDLRVWHGGTPSGSTQTRLLPNAEFVSLLWGSLTCGSGEILDPCQPVLPQAVHERLSPFARAISERLVDGAGVLEQHAGTDDWLIPDFRGYHRHKQEAY</sequence>
<dbReference type="AlphaFoldDB" id="A0A812PVB7"/>
<dbReference type="GO" id="GO:0005576">
    <property type="term" value="C:extracellular region"/>
    <property type="evidence" value="ECO:0007669"/>
    <property type="project" value="InterPro"/>
</dbReference>
<dbReference type="Gene3D" id="3.50.4.10">
    <property type="entry name" value="Hepatocyte Growth Factor"/>
    <property type="match status" value="1"/>
</dbReference>